<comment type="similarity">
    <text evidence="1">Belongs to the short-chain dehydrogenases/reductases (SDR) family.</text>
</comment>
<keyword evidence="2" id="KW-0732">Signal</keyword>
<dbReference type="PANTHER" id="PTHR42879:SF6">
    <property type="entry name" value="NADPH-DEPENDENT REDUCTASE BACG"/>
    <property type="match status" value="1"/>
</dbReference>
<dbReference type="PRINTS" id="PR00081">
    <property type="entry name" value="GDHRDH"/>
</dbReference>
<name>A0A0F5JW16_9BURK</name>
<dbReference type="Gene3D" id="3.40.50.720">
    <property type="entry name" value="NAD(P)-binding Rossmann-like Domain"/>
    <property type="match status" value="1"/>
</dbReference>
<dbReference type="RefSeq" id="WP_024905650.1">
    <property type="nucleotide sequence ID" value="NZ_CADFGU010000017.1"/>
</dbReference>
<organism evidence="3 4">
    <name type="scientific">Robbsia andropogonis</name>
    <dbReference type="NCBI Taxonomy" id="28092"/>
    <lineage>
        <taxon>Bacteria</taxon>
        <taxon>Pseudomonadati</taxon>
        <taxon>Pseudomonadota</taxon>
        <taxon>Betaproteobacteria</taxon>
        <taxon>Burkholderiales</taxon>
        <taxon>Burkholderiaceae</taxon>
        <taxon>Robbsia</taxon>
    </lineage>
</organism>
<accession>A0A0F5JW16</accession>
<dbReference type="AlphaFoldDB" id="A0A0F5JW16"/>
<dbReference type="SUPFAM" id="SSF51735">
    <property type="entry name" value="NAD(P)-binding Rossmann-fold domains"/>
    <property type="match status" value="1"/>
</dbReference>
<dbReference type="OrthoDB" id="9793325at2"/>
<dbReference type="FunFam" id="3.40.50.720:FF:000084">
    <property type="entry name" value="Short-chain dehydrogenase reductase"/>
    <property type="match status" value="1"/>
</dbReference>
<dbReference type="InterPro" id="IPR050259">
    <property type="entry name" value="SDR"/>
</dbReference>
<keyword evidence="4" id="KW-1185">Reference proteome</keyword>
<feature type="signal peptide" evidence="2">
    <location>
        <begin position="1"/>
        <end position="28"/>
    </location>
</feature>
<gene>
    <name evidence="3" type="ORF">WM40_22855</name>
</gene>
<dbReference type="PATRIC" id="fig|28092.6.peg.5376"/>
<dbReference type="PANTHER" id="PTHR42879">
    <property type="entry name" value="3-OXOACYL-(ACYL-CARRIER-PROTEIN) REDUCTASE"/>
    <property type="match status" value="1"/>
</dbReference>
<evidence type="ECO:0000256" key="2">
    <source>
        <dbReference type="SAM" id="SignalP"/>
    </source>
</evidence>
<reference evidence="3 4" key="1">
    <citation type="submission" date="2015-03" db="EMBL/GenBank/DDBJ databases">
        <title>Draft Genome Sequence of Burkholderia andropogonis type strain ICMP2807, isolated from Sorghum bicolor.</title>
        <authorList>
            <person name="Lopes-Santos L."/>
            <person name="Castro D.B."/>
            <person name="Ottoboni L.M."/>
            <person name="Park D."/>
            <person name="Weirc B.S."/>
            <person name="Destefano S.A."/>
        </authorList>
    </citation>
    <scope>NUCLEOTIDE SEQUENCE [LARGE SCALE GENOMIC DNA]</scope>
    <source>
        <strain evidence="3 4">ICMP2807</strain>
    </source>
</reference>
<proteinExistence type="inferred from homology"/>
<dbReference type="STRING" id="28092.WM40_22855"/>
<comment type="caution">
    <text evidence="3">The sequence shown here is derived from an EMBL/GenBank/DDBJ whole genome shotgun (WGS) entry which is preliminary data.</text>
</comment>
<dbReference type="Pfam" id="PF13561">
    <property type="entry name" value="adh_short_C2"/>
    <property type="match status" value="1"/>
</dbReference>
<dbReference type="InterPro" id="IPR036291">
    <property type="entry name" value="NAD(P)-bd_dom_sf"/>
</dbReference>
<dbReference type="PRINTS" id="PR00080">
    <property type="entry name" value="SDRFAMILY"/>
</dbReference>
<dbReference type="Proteomes" id="UP000033618">
    <property type="component" value="Unassembled WGS sequence"/>
</dbReference>
<evidence type="ECO:0000256" key="1">
    <source>
        <dbReference type="ARBA" id="ARBA00006484"/>
    </source>
</evidence>
<evidence type="ECO:0000313" key="4">
    <source>
        <dbReference type="Proteomes" id="UP000033618"/>
    </source>
</evidence>
<sequence length="261" mass="27317">MDLGLKGKRALVIGASSGLGAASAQALAAEGAIVIAAARRTELIEAWIAALPADQRQNVRAERFDVSDLAQVEALTARLIAEGGVDVLVNNAGGPPPSSAVEAKRSDWIAQFETMAANLFELTQKLLPPMQARQWGRVITISSSGVEQPIPRLALSNGIRAAVVGWSKTLANEVAAHGITVNVVMPGRIHTDRVVQLDNNAAQRTGQRLEEVAKASAAAIPVGRYGRPDEFASVVAFLASERASYVTGSKIRVDGGAVKGV</sequence>
<protein>
    <submittedName>
        <fullName evidence="3">3-oxoacyl-ACP reductase</fullName>
    </submittedName>
</protein>
<dbReference type="InterPro" id="IPR002347">
    <property type="entry name" value="SDR_fam"/>
</dbReference>
<feature type="chain" id="PRO_5002490161" evidence="2">
    <location>
        <begin position="29"/>
        <end position="261"/>
    </location>
</feature>
<evidence type="ECO:0000313" key="3">
    <source>
        <dbReference type="EMBL" id="KKB61502.1"/>
    </source>
</evidence>
<dbReference type="EMBL" id="LAQU01000040">
    <property type="protein sequence ID" value="KKB61502.1"/>
    <property type="molecule type" value="Genomic_DNA"/>
</dbReference>